<reference evidence="3" key="1">
    <citation type="submission" date="2017-04" db="EMBL/GenBank/DDBJ databases">
        <authorList>
            <person name="Varghese N."/>
            <person name="Submissions S."/>
        </authorList>
    </citation>
    <scope>NUCLEOTIDE SEQUENCE [LARGE SCALE GENOMIC DNA]</scope>
    <source>
        <strain evidence="3">DSM 16537</strain>
    </source>
</reference>
<keyword evidence="1" id="KW-0812">Transmembrane</keyword>
<evidence type="ECO:0000256" key="1">
    <source>
        <dbReference type="SAM" id="Phobius"/>
    </source>
</evidence>
<dbReference type="RefSeq" id="WP_084122722.1">
    <property type="nucleotide sequence ID" value="NZ_LT838813.1"/>
</dbReference>
<dbReference type="Proteomes" id="UP000192333">
    <property type="component" value="Chromosome I"/>
</dbReference>
<dbReference type="STRING" id="758820.SAMN00777080_4408"/>
<gene>
    <name evidence="2" type="ORF">SAMN00777080_4408</name>
</gene>
<feature type="transmembrane region" description="Helical" evidence="1">
    <location>
        <begin position="52"/>
        <end position="75"/>
    </location>
</feature>
<protein>
    <submittedName>
        <fullName evidence="2">Uncharacterized protein</fullName>
    </submittedName>
</protein>
<dbReference type="AlphaFoldDB" id="A0A1W2HA35"/>
<accession>A0A1W2HA35</accession>
<keyword evidence="3" id="KW-1185">Reference proteome</keyword>
<sequence>MIDSIIGSVFFEFVGALTKWVVYAVLHKVRGREVISFKEMWDGRKGSQKSEIIMHGFSNILLGLIVVVGLFVLVIKLT</sequence>
<feature type="transmembrane region" description="Helical" evidence="1">
    <location>
        <begin position="6"/>
        <end position="26"/>
    </location>
</feature>
<proteinExistence type="predicted"/>
<keyword evidence="1" id="KW-1133">Transmembrane helix</keyword>
<keyword evidence="1" id="KW-0472">Membrane</keyword>
<dbReference type="EMBL" id="LT838813">
    <property type="protein sequence ID" value="SMD45743.1"/>
    <property type="molecule type" value="Genomic_DNA"/>
</dbReference>
<evidence type="ECO:0000313" key="2">
    <source>
        <dbReference type="EMBL" id="SMD45743.1"/>
    </source>
</evidence>
<organism evidence="2 3">
    <name type="scientific">Aquiflexum balticum DSM 16537</name>
    <dbReference type="NCBI Taxonomy" id="758820"/>
    <lineage>
        <taxon>Bacteria</taxon>
        <taxon>Pseudomonadati</taxon>
        <taxon>Bacteroidota</taxon>
        <taxon>Cytophagia</taxon>
        <taxon>Cytophagales</taxon>
        <taxon>Cyclobacteriaceae</taxon>
        <taxon>Aquiflexum</taxon>
    </lineage>
</organism>
<evidence type="ECO:0000313" key="3">
    <source>
        <dbReference type="Proteomes" id="UP000192333"/>
    </source>
</evidence>
<name>A0A1W2HA35_9BACT</name>